<keyword evidence="2" id="KW-1185">Reference proteome</keyword>
<evidence type="ECO:0000313" key="1">
    <source>
        <dbReference type="EMBL" id="RMZ92925.1"/>
    </source>
</evidence>
<evidence type="ECO:0000313" key="2">
    <source>
        <dbReference type="Proteomes" id="UP000276133"/>
    </source>
</evidence>
<gene>
    <name evidence="1" type="ORF">BpHYR1_046297</name>
</gene>
<dbReference type="Proteomes" id="UP000276133">
    <property type="component" value="Unassembled WGS sequence"/>
</dbReference>
<accession>A0A3M7P1B0</accession>
<name>A0A3M7P1B0_BRAPC</name>
<sequence>MYNYFSQIFWNKHYLVKINEKQIKEHCGIDENKAISILSMCEISYNHIRGFQSLYHRWIQPVLSLGLILRLQAFKLQPNNTNKICFKHYDLCVFNISVNNLRLYEIMIRSKWLFKIIDKIILFDLLLFDRNLNH</sequence>
<dbReference type="EMBL" id="REGN01014202">
    <property type="protein sequence ID" value="RMZ92925.1"/>
    <property type="molecule type" value="Genomic_DNA"/>
</dbReference>
<proteinExistence type="predicted"/>
<reference evidence="1 2" key="1">
    <citation type="journal article" date="2018" name="Sci. Rep.">
        <title>Genomic signatures of local adaptation to the degree of environmental predictability in rotifers.</title>
        <authorList>
            <person name="Franch-Gras L."/>
            <person name="Hahn C."/>
            <person name="Garcia-Roger E.M."/>
            <person name="Carmona M.J."/>
            <person name="Serra M."/>
            <person name="Gomez A."/>
        </authorList>
    </citation>
    <scope>NUCLEOTIDE SEQUENCE [LARGE SCALE GENOMIC DNA]</scope>
    <source>
        <strain evidence="1">HYR1</strain>
    </source>
</reference>
<organism evidence="1 2">
    <name type="scientific">Brachionus plicatilis</name>
    <name type="common">Marine rotifer</name>
    <name type="synonym">Brachionus muelleri</name>
    <dbReference type="NCBI Taxonomy" id="10195"/>
    <lineage>
        <taxon>Eukaryota</taxon>
        <taxon>Metazoa</taxon>
        <taxon>Spiralia</taxon>
        <taxon>Gnathifera</taxon>
        <taxon>Rotifera</taxon>
        <taxon>Eurotatoria</taxon>
        <taxon>Monogononta</taxon>
        <taxon>Pseudotrocha</taxon>
        <taxon>Ploima</taxon>
        <taxon>Brachionidae</taxon>
        <taxon>Brachionus</taxon>
    </lineage>
</organism>
<dbReference type="AlphaFoldDB" id="A0A3M7P1B0"/>
<comment type="caution">
    <text evidence="1">The sequence shown here is derived from an EMBL/GenBank/DDBJ whole genome shotgun (WGS) entry which is preliminary data.</text>
</comment>
<protein>
    <submittedName>
        <fullName evidence="1">Uncharacterized protein</fullName>
    </submittedName>
</protein>